<protein>
    <recommendedName>
        <fullName evidence="1">DUF3857 domain-containing protein</fullName>
    </recommendedName>
</protein>
<dbReference type="Gene3D" id="2.60.40.3140">
    <property type="match status" value="1"/>
</dbReference>
<keyword evidence="3" id="KW-1185">Reference proteome</keyword>
<evidence type="ECO:0000259" key="1">
    <source>
        <dbReference type="Pfam" id="PF12969"/>
    </source>
</evidence>
<dbReference type="InterPro" id="IPR024618">
    <property type="entry name" value="DUF3857"/>
</dbReference>
<name>A0A199XUG3_9FLAO</name>
<dbReference type="PATRIC" id="fig|29536.5.peg.333"/>
<evidence type="ECO:0000313" key="2">
    <source>
        <dbReference type="EMBL" id="OAZ05285.1"/>
    </source>
</evidence>
<dbReference type="Proteomes" id="UP000093807">
    <property type="component" value="Unassembled WGS sequence"/>
</dbReference>
<feature type="domain" description="DUF3857" evidence="1">
    <location>
        <begin position="70"/>
        <end position="209"/>
    </location>
</feature>
<accession>A0A199XUG3</accession>
<organism evidence="2 3">
    <name type="scientific">Flavobacterium succinicans</name>
    <dbReference type="NCBI Taxonomy" id="29536"/>
    <lineage>
        <taxon>Bacteria</taxon>
        <taxon>Pseudomonadati</taxon>
        <taxon>Bacteroidota</taxon>
        <taxon>Flavobacteriia</taxon>
        <taxon>Flavobacteriales</taxon>
        <taxon>Flavobacteriaceae</taxon>
        <taxon>Flavobacterium</taxon>
    </lineage>
</organism>
<dbReference type="Gene3D" id="3.10.620.30">
    <property type="match status" value="1"/>
</dbReference>
<proteinExistence type="predicted"/>
<dbReference type="Pfam" id="PF12969">
    <property type="entry name" value="DUF3857"/>
    <property type="match status" value="1"/>
</dbReference>
<dbReference type="Gene3D" id="2.60.120.1130">
    <property type="match status" value="1"/>
</dbReference>
<dbReference type="AlphaFoldDB" id="A0A199XUG3"/>
<reference evidence="2 3" key="1">
    <citation type="submission" date="2016-06" db="EMBL/GenBank/DDBJ databases">
        <title>Draft genome sequence of Flavobacterium succinicans strain DD5b.</title>
        <authorList>
            <person name="Poehlein A."/>
            <person name="Daniel R."/>
            <person name="Simeonova D.D."/>
        </authorList>
    </citation>
    <scope>NUCLEOTIDE SEQUENCE [LARGE SCALE GENOMIC DNA]</scope>
    <source>
        <strain evidence="2 3">DD5b</strain>
    </source>
</reference>
<sequence>MNRKVVIFLFVLSFAIKGKAQDFQLGKVTVEELQEKQHPTDTSAVAAVLFKKARTFFTYSVKAGFIANHEVKYRIKIYKKEGLKWATFVVPYYIGYEELTPDVIKFSDAVTYNLDQDKISKTKLTSEGSFVEKINRYWKKTSVTLPNVKVGSVIEFKYVHKSENIFKFPDMIIQYNIPVNNFEYTTEIPEMYLYKSIQNGYVEVNSTNEITKGSCSFENEFRNLSYLNFTQINTKYAVQNVPALHEEIFINNIENYTSKIQQELERVRYTDKPDKDYSITWEGVSKTIFKEKEFGEELLKAKYFVPHVSRFLDWKTTQTEKMEAIFKHVQQKMSWDKTFGVYVDKGVEKAYEASSGNVAEINFILVNMLNLAGLNASPVLASTIDNGVSVFPGRTGFNYVMVSVIADGKSYLLDAASKFTAPNIYPLFLVNWSGRAVQSDGNSTEIKLTDTALSKSIFGINVKIDANGVIKGNYKNQKTDFEALAFREMNVGGTTEAQIEKIESKHNGLTISDYSITNLKTDLSKPVLEAYSFEMVHSFDIIENKMYLNPLLFLKELKNPFTTQDRKLPIYFGPTKQEKFIISIEIPQGYILENLLVPIKLEAQDNLASFSYNAKLDGNILQVVVSSQINKVIVAADYYEMLKEFFQRTIDKLNEKIVLKKA</sequence>
<dbReference type="RefSeq" id="WP_064714217.1">
    <property type="nucleotide sequence ID" value="NZ_JMTM01000012.1"/>
</dbReference>
<gene>
    <name evidence="2" type="ORF">FLB_03160</name>
</gene>
<evidence type="ECO:0000313" key="3">
    <source>
        <dbReference type="Proteomes" id="UP000093807"/>
    </source>
</evidence>
<dbReference type="EMBL" id="JMTM01000012">
    <property type="protein sequence ID" value="OAZ05285.1"/>
    <property type="molecule type" value="Genomic_DNA"/>
</dbReference>
<dbReference type="OrthoDB" id="98874at2"/>
<comment type="caution">
    <text evidence="2">The sequence shown here is derived from an EMBL/GenBank/DDBJ whole genome shotgun (WGS) entry which is preliminary data.</text>
</comment>